<dbReference type="GeneTree" id="ENSGT00530000066522"/>
<name>H2YFN6_CIOSA</name>
<dbReference type="AlphaFoldDB" id="H2YFN6"/>
<reference evidence="3" key="1">
    <citation type="submission" date="2003-08" db="EMBL/GenBank/DDBJ databases">
        <authorList>
            <person name="Birren B."/>
            <person name="Nusbaum C."/>
            <person name="Abebe A."/>
            <person name="Abouelleil A."/>
            <person name="Adekoya E."/>
            <person name="Ait-zahra M."/>
            <person name="Allen N."/>
            <person name="Allen T."/>
            <person name="An P."/>
            <person name="Anderson M."/>
            <person name="Anderson S."/>
            <person name="Arachchi H."/>
            <person name="Armbruster J."/>
            <person name="Bachantsang P."/>
            <person name="Baldwin J."/>
            <person name="Barry A."/>
            <person name="Bayul T."/>
            <person name="Blitshsteyn B."/>
            <person name="Bloom T."/>
            <person name="Blye J."/>
            <person name="Boguslavskiy L."/>
            <person name="Borowsky M."/>
            <person name="Boukhgalter B."/>
            <person name="Brunache A."/>
            <person name="Butler J."/>
            <person name="Calixte N."/>
            <person name="Calvo S."/>
            <person name="Camarata J."/>
            <person name="Campo K."/>
            <person name="Chang J."/>
            <person name="Cheshatsang Y."/>
            <person name="Citroen M."/>
            <person name="Collymore A."/>
            <person name="Considine T."/>
            <person name="Cook A."/>
            <person name="Cooke P."/>
            <person name="Corum B."/>
            <person name="Cuomo C."/>
            <person name="David R."/>
            <person name="Dawoe T."/>
            <person name="Degray S."/>
            <person name="Dodge S."/>
            <person name="Dooley K."/>
            <person name="Dorje P."/>
            <person name="Dorjee K."/>
            <person name="Dorris L."/>
            <person name="Duffey N."/>
            <person name="Dupes A."/>
            <person name="Elkins T."/>
            <person name="Engels R."/>
            <person name="Erickson J."/>
            <person name="Farina A."/>
            <person name="Faro S."/>
            <person name="Ferreira P."/>
            <person name="Fischer H."/>
            <person name="Fitzgerald M."/>
            <person name="Foley K."/>
            <person name="Gage D."/>
            <person name="Galagan J."/>
            <person name="Gearin G."/>
            <person name="Gnerre S."/>
            <person name="Gnirke A."/>
            <person name="Goyette A."/>
            <person name="Graham J."/>
            <person name="Grandbois E."/>
            <person name="Gyaltsen K."/>
            <person name="Hafez N."/>
            <person name="Hagopian D."/>
            <person name="Hagos B."/>
            <person name="Hall J."/>
            <person name="Hatcher B."/>
            <person name="Heller A."/>
            <person name="Higgins H."/>
            <person name="Honan T."/>
            <person name="Horn A."/>
            <person name="Houde N."/>
            <person name="Hughes L."/>
            <person name="Hulme W."/>
            <person name="Husby E."/>
            <person name="Iliev I."/>
            <person name="Jaffe D."/>
            <person name="Jones C."/>
            <person name="Kamal M."/>
            <person name="Kamat A."/>
            <person name="Kamvysselis M."/>
            <person name="Karlsson E."/>
            <person name="Kells C."/>
            <person name="Kieu A."/>
            <person name="Kisner P."/>
            <person name="Kodira C."/>
            <person name="Kulbokas E."/>
            <person name="Labutti K."/>
            <person name="Lama D."/>
            <person name="Landers T."/>
            <person name="Leger J."/>
            <person name="Levine S."/>
            <person name="Lewis D."/>
            <person name="Lewis T."/>
            <person name="Lindblad-toh K."/>
            <person name="Liu X."/>
            <person name="Lokyitsang T."/>
            <person name="Lokyitsang Y."/>
            <person name="Lucien O."/>
            <person name="Lui A."/>
            <person name="Ma L.J."/>
            <person name="Mabbitt R."/>
            <person name="Macdonald J."/>
            <person name="Maclean C."/>
            <person name="Major J."/>
            <person name="Manning J."/>
            <person name="Marabella R."/>
            <person name="Maru K."/>
            <person name="Matthews C."/>
            <person name="Mauceli E."/>
            <person name="Mccarthy M."/>
            <person name="Mcdonough S."/>
            <person name="Mcghee T."/>
            <person name="Meldrim J."/>
            <person name="Meneus L."/>
            <person name="Mesirov J."/>
            <person name="Mihalev A."/>
            <person name="Mihova T."/>
            <person name="Mikkelsen T."/>
            <person name="Mlenga V."/>
            <person name="Moru K."/>
            <person name="Mozes J."/>
            <person name="Mulrain L."/>
            <person name="Munson G."/>
            <person name="Naylor J."/>
            <person name="Newes C."/>
            <person name="Nguyen C."/>
            <person name="Nguyen N."/>
            <person name="Nguyen T."/>
            <person name="Nicol R."/>
            <person name="Nielsen C."/>
            <person name="Nizzari M."/>
            <person name="Norbu C."/>
            <person name="Norbu N."/>
            <person name="O'donnell P."/>
            <person name="Okoawo O."/>
            <person name="O'leary S."/>
            <person name="Omotosho B."/>
            <person name="O'neill K."/>
            <person name="Osman S."/>
            <person name="Parker S."/>
            <person name="Perrin D."/>
            <person name="Phunkhang P."/>
            <person name="Piqani B."/>
            <person name="Purcell S."/>
            <person name="Rachupka T."/>
            <person name="Ramasamy U."/>
            <person name="Rameau R."/>
            <person name="Ray V."/>
            <person name="Raymond C."/>
            <person name="Retta R."/>
            <person name="Richardson S."/>
            <person name="Rise C."/>
            <person name="Rodriguez J."/>
            <person name="Rogers J."/>
            <person name="Rogov P."/>
            <person name="Rutman M."/>
            <person name="Schupbach R."/>
            <person name="Seaman C."/>
            <person name="Settipalli S."/>
            <person name="Sharpe T."/>
            <person name="Sheridan J."/>
            <person name="Sherpa N."/>
            <person name="Shi J."/>
            <person name="Smirnov S."/>
            <person name="Smith C."/>
            <person name="Sougnez C."/>
            <person name="Spencer B."/>
            <person name="Stalker J."/>
            <person name="Stange-thomann N."/>
            <person name="Stavropoulos S."/>
            <person name="Stetson K."/>
            <person name="Stone C."/>
            <person name="Stone S."/>
            <person name="Stubbs M."/>
            <person name="Talamas J."/>
            <person name="Tchuinga P."/>
            <person name="Tenzing P."/>
            <person name="Tesfaye S."/>
            <person name="Theodore J."/>
            <person name="Thoulutsang Y."/>
            <person name="Topham K."/>
            <person name="Towey S."/>
            <person name="Tsamla T."/>
            <person name="Tsomo N."/>
            <person name="Vallee D."/>
            <person name="Vassiliev H."/>
            <person name="Venkataraman V."/>
            <person name="Vinson J."/>
            <person name="Vo A."/>
            <person name="Wade C."/>
            <person name="Wang S."/>
            <person name="Wangchuk T."/>
            <person name="Wangdi T."/>
            <person name="Whittaker C."/>
            <person name="Wilkinson J."/>
            <person name="Wu Y."/>
            <person name="Wyman D."/>
            <person name="Yadav S."/>
            <person name="Yang S."/>
            <person name="Yang X."/>
            <person name="Yeager S."/>
            <person name="Yee E."/>
            <person name="Young G."/>
            <person name="Zainoun J."/>
            <person name="Zembeck L."/>
            <person name="Zimmer A."/>
            <person name="Zody M."/>
            <person name="Lander E."/>
        </authorList>
    </citation>
    <scope>NUCLEOTIDE SEQUENCE [LARGE SCALE GENOMIC DNA]</scope>
</reference>
<dbReference type="Pfam" id="PF18210">
    <property type="entry name" value="Knl1_RWD_C"/>
    <property type="match status" value="1"/>
</dbReference>
<sequence length="237" mass="27709">MAEKGELPSTETTNLFMQNRRKIEKLKERKESNVELREKHERCEKEWRDNADSLWKAVHEQIDLKQKRLAVVKNQKTQREKLEFFKSLVPWRLVTDENSLKEFSFLRGTLLLRVDVLDDGKVVGYKLKHQPFGNFAPADIEIFTFIRGLIHARFSEQRFLEIAPYASSIPKVLHHISREAEAAETLYSNIISIMLDVDHCSLEINDGILRVEFGGTSPNLCSFLVDFHFQYDKKTEL</sequence>
<reference evidence="2" key="2">
    <citation type="submission" date="2025-08" db="UniProtKB">
        <authorList>
            <consortium name="Ensembl"/>
        </authorList>
    </citation>
    <scope>IDENTIFICATION</scope>
</reference>
<dbReference type="InterPro" id="IPR040850">
    <property type="entry name" value="Knl1_RWD_C"/>
</dbReference>
<dbReference type="Ensembl" id="ENSCSAVT00000004196.1">
    <property type="protein sequence ID" value="ENSCSAVP00000004134.1"/>
    <property type="gene ID" value="ENSCSAVG00000002431.1"/>
</dbReference>
<evidence type="ECO:0000259" key="1">
    <source>
        <dbReference type="Pfam" id="PF18210"/>
    </source>
</evidence>
<accession>H2YFN6</accession>
<evidence type="ECO:0000313" key="3">
    <source>
        <dbReference type="Proteomes" id="UP000007875"/>
    </source>
</evidence>
<proteinExistence type="predicted"/>
<evidence type="ECO:0000313" key="2">
    <source>
        <dbReference type="Ensembl" id="ENSCSAVP00000004134.1"/>
    </source>
</evidence>
<dbReference type="Proteomes" id="UP000007875">
    <property type="component" value="Unassembled WGS sequence"/>
</dbReference>
<protein>
    <recommendedName>
        <fullName evidence="1">Knl1 C-terminal RWD domain-containing protein</fullName>
    </recommendedName>
</protein>
<keyword evidence="3" id="KW-1185">Reference proteome</keyword>
<dbReference type="HOGENOM" id="CLU_1172949_0_0_1"/>
<feature type="domain" description="Knl1 C-terminal RWD" evidence="1">
    <location>
        <begin position="24"/>
        <end position="183"/>
    </location>
</feature>
<reference evidence="2" key="3">
    <citation type="submission" date="2025-09" db="UniProtKB">
        <authorList>
            <consortium name="Ensembl"/>
        </authorList>
    </citation>
    <scope>IDENTIFICATION</scope>
</reference>
<organism evidence="2 3">
    <name type="scientific">Ciona savignyi</name>
    <name type="common">Pacific transparent sea squirt</name>
    <dbReference type="NCBI Taxonomy" id="51511"/>
    <lineage>
        <taxon>Eukaryota</taxon>
        <taxon>Metazoa</taxon>
        <taxon>Chordata</taxon>
        <taxon>Tunicata</taxon>
        <taxon>Ascidiacea</taxon>
        <taxon>Phlebobranchia</taxon>
        <taxon>Cionidae</taxon>
        <taxon>Ciona</taxon>
    </lineage>
</organism>